<evidence type="ECO:0008006" key="5">
    <source>
        <dbReference type="Google" id="ProtNLM"/>
    </source>
</evidence>
<name>A0A3D8HC16_9BACT</name>
<gene>
    <name evidence="2" type="ORF">DWU89_15620</name>
    <name evidence="1" type="ORF">H8784_15245</name>
</gene>
<reference evidence="1 4" key="2">
    <citation type="submission" date="2020-08" db="EMBL/GenBank/DDBJ databases">
        <title>Genome public.</title>
        <authorList>
            <person name="Liu C."/>
            <person name="Sun Q."/>
        </authorList>
    </citation>
    <scope>NUCLEOTIDE SEQUENCE [LARGE SCALE GENOMIC DNA]</scope>
    <source>
        <strain evidence="1 4">426_9</strain>
    </source>
</reference>
<dbReference type="Proteomes" id="UP000256321">
    <property type="component" value="Unassembled WGS sequence"/>
</dbReference>
<protein>
    <recommendedName>
        <fullName evidence="5">Transglutaminase domain-containing protein</fullName>
    </recommendedName>
</protein>
<dbReference type="RefSeq" id="WP_115500562.1">
    <property type="nucleotide sequence ID" value="NZ_JACRTI010000045.1"/>
</dbReference>
<dbReference type="PANTHER" id="PTHR35532">
    <property type="entry name" value="SIMILAR TO POLYHYDROXYALKANOATE DEPOLYMERASE"/>
    <property type="match status" value="1"/>
</dbReference>
<accession>A0A3D8HC16</accession>
<comment type="caution">
    <text evidence="2">The sequence shown here is derived from an EMBL/GenBank/DDBJ whole genome shotgun (WGS) entry which is preliminary data.</text>
</comment>
<proteinExistence type="predicted"/>
<sequence>MNTKILICLIVLFSACSFNKDKQIEYALDLAGENRPELERVLLHYQDEPEKLAAARFLIRNMPRWYGYEGPLLDSIRPVLVQGARNLFIPKVDVAKWQGVSFYSSVRKTDVQTMTACYLIENIDLAFEVYRKYSWNRNLPFGEFCELILPYRIGDEPLTAWRRMYYERYVPLLDSLYPNGTDVVEACRILAGELKKESYYYNTDFSLPRLGGEFLLDNRIGYCRESCDITTYAMRACGIPVAIDFYSYSPEYQQGHMWSVVRDTTGRFLPFWYTQFEASREMKDDGRKKGKVYRYCFGIQPEPIAGITVATAVPSFFKNRFIRDVTNNYSGTNEVPVPLWKNREPLAYLGVFNRGEWIPIDIAKNEGGEVIFRNVEPDNIYMPVGKDGHELVPVGDPFILVKDSLRFLRPDTTRLDIVRLVRKMPLMPLFRNIQKDLIGGRFEAACRRDFKDAILLYEITDTLQSNLIEVVPLHQGQFRYMRYVAPPDYRLELAELAIYSDRDAVQPIELLPLPEMMPVYNPEDLTDGNILTYINLRDSSCAIGFDMGKLTSVGKISFSPRNDDNFVWAGDEYELFYFSGIEGWKSLGKQTAKGRELYYRVPHNSLLWLRNLTKGKEEQVFFAENGEQVFGHEINYRY</sequence>
<dbReference type="PROSITE" id="PS51257">
    <property type="entry name" value="PROKAR_LIPOPROTEIN"/>
    <property type="match status" value="1"/>
</dbReference>
<evidence type="ECO:0000313" key="3">
    <source>
        <dbReference type="Proteomes" id="UP000256321"/>
    </source>
</evidence>
<dbReference type="AlphaFoldDB" id="A0A3D8HC16"/>
<dbReference type="Proteomes" id="UP000629596">
    <property type="component" value="Unassembled WGS sequence"/>
</dbReference>
<evidence type="ECO:0000313" key="1">
    <source>
        <dbReference type="EMBL" id="MBC8603070.1"/>
    </source>
</evidence>
<organism evidence="2 3">
    <name type="scientific">Parabacteroides acidifaciens</name>
    <dbReference type="NCBI Taxonomy" id="2290935"/>
    <lineage>
        <taxon>Bacteria</taxon>
        <taxon>Pseudomonadati</taxon>
        <taxon>Bacteroidota</taxon>
        <taxon>Bacteroidia</taxon>
        <taxon>Bacteroidales</taxon>
        <taxon>Tannerellaceae</taxon>
        <taxon>Parabacteroides</taxon>
    </lineage>
</organism>
<keyword evidence="4" id="KW-1185">Reference proteome</keyword>
<reference evidence="2 3" key="1">
    <citation type="submission" date="2018-07" db="EMBL/GenBank/DDBJ databases">
        <title>Parabacteroides acidifaciens nov. sp., isolated from human feces.</title>
        <authorList>
            <person name="Wang Y.J."/>
        </authorList>
    </citation>
    <scope>NUCLEOTIDE SEQUENCE [LARGE SCALE GENOMIC DNA]</scope>
    <source>
        <strain evidence="2 3">426-9</strain>
    </source>
</reference>
<evidence type="ECO:0000313" key="4">
    <source>
        <dbReference type="Proteomes" id="UP000629596"/>
    </source>
</evidence>
<dbReference type="SUPFAM" id="SSF54001">
    <property type="entry name" value="Cysteine proteinases"/>
    <property type="match status" value="1"/>
</dbReference>
<dbReference type="PANTHER" id="PTHR35532:SF5">
    <property type="entry name" value="CARBOHYDRATE-BINDING DOMAIN-CONTAINING PROTEIN"/>
    <property type="match status" value="1"/>
</dbReference>
<dbReference type="EMBL" id="JACRTI010000045">
    <property type="protein sequence ID" value="MBC8603070.1"/>
    <property type="molecule type" value="Genomic_DNA"/>
</dbReference>
<evidence type="ECO:0000313" key="2">
    <source>
        <dbReference type="EMBL" id="RDU48192.1"/>
    </source>
</evidence>
<dbReference type="EMBL" id="QREV01000045">
    <property type="protein sequence ID" value="RDU48192.1"/>
    <property type="molecule type" value="Genomic_DNA"/>
</dbReference>
<dbReference type="InterPro" id="IPR038765">
    <property type="entry name" value="Papain-like_cys_pep_sf"/>
</dbReference>